<protein>
    <submittedName>
        <fullName evidence="1">Uncharacterized protein</fullName>
    </submittedName>
</protein>
<organism evidence="1 3">
    <name type="scientific">Dovyalis caffra</name>
    <dbReference type="NCBI Taxonomy" id="77055"/>
    <lineage>
        <taxon>Eukaryota</taxon>
        <taxon>Viridiplantae</taxon>
        <taxon>Streptophyta</taxon>
        <taxon>Embryophyta</taxon>
        <taxon>Tracheophyta</taxon>
        <taxon>Spermatophyta</taxon>
        <taxon>Magnoliopsida</taxon>
        <taxon>eudicotyledons</taxon>
        <taxon>Gunneridae</taxon>
        <taxon>Pentapetalae</taxon>
        <taxon>rosids</taxon>
        <taxon>fabids</taxon>
        <taxon>Malpighiales</taxon>
        <taxon>Salicaceae</taxon>
        <taxon>Flacourtieae</taxon>
        <taxon>Dovyalis</taxon>
    </lineage>
</organism>
<name>A0AAV1QVX5_9ROSI</name>
<evidence type="ECO:0000313" key="1">
    <source>
        <dbReference type="EMBL" id="CAK7324712.1"/>
    </source>
</evidence>
<feature type="non-terminal residue" evidence="1">
    <location>
        <position position="52"/>
    </location>
</feature>
<dbReference type="AlphaFoldDB" id="A0AAV1QVX5"/>
<comment type="caution">
    <text evidence="1">The sequence shown here is derived from an EMBL/GenBank/DDBJ whole genome shotgun (WGS) entry which is preliminary data.</text>
</comment>
<gene>
    <name evidence="1" type="ORF">DCAF_LOCUS2376</name>
    <name evidence="2" type="ORF">DCAF_LOCUS8157</name>
</gene>
<dbReference type="EMBL" id="CAWUPB010000556">
    <property type="protein sequence ID" value="CAK7324712.1"/>
    <property type="molecule type" value="Genomic_DNA"/>
</dbReference>
<dbReference type="EMBL" id="CAWUPB010000913">
    <property type="protein sequence ID" value="CAK7330823.1"/>
    <property type="molecule type" value="Genomic_DNA"/>
</dbReference>
<proteinExistence type="predicted"/>
<accession>A0AAV1QVX5</accession>
<reference evidence="1 3" key="1">
    <citation type="submission" date="2024-01" db="EMBL/GenBank/DDBJ databases">
        <authorList>
            <person name="Waweru B."/>
        </authorList>
    </citation>
    <scope>NUCLEOTIDE SEQUENCE [LARGE SCALE GENOMIC DNA]</scope>
</reference>
<evidence type="ECO:0000313" key="2">
    <source>
        <dbReference type="EMBL" id="CAK7330823.1"/>
    </source>
</evidence>
<dbReference type="PROSITE" id="PS51257">
    <property type="entry name" value="PROKAR_LIPOPROTEIN"/>
    <property type="match status" value="1"/>
</dbReference>
<sequence>MSNIKKVYNAKRDLLLWAGSVASCEHLRKGPSAALEIKQYRHDARSSKEKRT</sequence>
<dbReference type="Proteomes" id="UP001314170">
    <property type="component" value="Unassembled WGS sequence"/>
</dbReference>
<evidence type="ECO:0000313" key="3">
    <source>
        <dbReference type="Proteomes" id="UP001314170"/>
    </source>
</evidence>
<keyword evidence="3" id="KW-1185">Reference proteome</keyword>